<keyword evidence="1" id="KW-0732">Signal</keyword>
<feature type="signal peptide" evidence="1">
    <location>
        <begin position="1"/>
        <end position="20"/>
    </location>
</feature>
<feature type="chain" id="PRO_5029576740" evidence="1">
    <location>
        <begin position="21"/>
        <end position="265"/>
    </location>
</feature>
<protein>
    <submittedName>
        <fullName evidence="2">YjbH domain-containing protein</fullName>
    </submittedName>
</protein>
<dbReference type="Proteomes" id="UP000460416">
    <property type="component" value="Unassembled WGS sequence"/>
</dbReference>
<organism evidence="2 3">
    <name type="scientific">Christiangramia aestuarii</name>
    <dbReference type="NCBI Taxonomy" id="1028746"/>
    <lineage>
        <taxon>Bacteria</taxon>
        <taxon>Pseudomonadati</taxon>
        <taxon>Bacteroidota</taxon>
        <taxon>Flavobacteriia</taxon>
        <taxon>Flavobacteriales</taxon>
        <taxon>Flavobacteriaceae</taxon>
        <taxon>Christiangramia</taxon>
    </lineage>
</organism>
<dbReference type="EMBL" id="VJVW01000002">
    <property type="protein sequence ID" value="MUP42184.1"/>
    <property type="molecule type" value="Genomic_DNA"/>
</dbReference>
<evidence type="ECO:0000313" key="3">
    <source>
        <dbReference type="Proteomes" id="UP000460416"/>
    </source>
</evidence>
<evidence type="ECO:0000256" key="1">
    <source>
        <dbReference type="SAM" id="SignalP"/>
    </source>
</evidence>
<reference evidence="2 3" key="1">
    <citation type="submission" date="2019-07" db="EMBL/GenBank/DDBJ databases">
        <title>Gramella aestuarii sp. nov., isolated from a tidal flat, and emended description of Gramella echinicola.</title>
        <authorList>
            <person name="Liu L."/>
        </authorList>
    </citation>
    <scope>NUCLEOTIDE SEQUENCE [LARGE SCALE GENOMIC DNA]</scope>
    <source>
        <strain evidence="2 3">BS12</strain>
    </source>
</reference>
<keyword evidence="3" id="KW-1185">Reference proteome</keyword>
<accession>A0A7K1LMZ9</accession>
<dbReference type="RefSeq" id="WP_156275137.1">
    <property type="nucleotide sequence ID" value="NZ_BAABGI010000001.1"/>
</dbReference>
<name>A0A7K1LMZ9_9FLAO</name>
<dbReference type="AlphaFoldDB" id="A0A7K1LMZ9"/>
<proteinExistence type="predicted"/>
<comment type="caution">
    <text evidence="2">The sequence shown here is derived from an EMBL/GenBank/DDBJ whole genome shotgun (WGS) entry which is preliminary data.</text>
</comment>
<dbReference type="InterPro" id="IPR010344">
    <property type="entry name" value="YbjH"/>
</dbReference>
<sequence>MRSRILLFFLLSFLAFKSLAQVNIMGKPGYINTPSANWNTDRPLGITFSHLPGDYSMFGNEKTDVNFYSFRASLTSFFEVNLSVAHRPAKAEIDKLGVGDRQLDFRFRLSKEREFLPAIVLGWTPPGSVAPYLTHDYLLATKNFKTNLGRLQLTVGFGSPYVFLKKTGSDSYFDLEIKKKSQVNLNAEYLSGFFSAISYSPVDFAGVMMEYDSNSLNGGIYIKPFNWLSLQAHTYEAKAWGFTAGLNLSLSKSPKSLRAYEDRMD</sequence>
<gene>
    <name evidence="2" type="ORF">FLP08_06335</name>
</gene>
<dbReference type="OrthoDB" id="947745at2"/>
<evidence type="ECO:0000313" key="2">
    <source>
        <dbReference type="EMBL" id="MUP42184.1"/>
    </source>
</evidence>
<dbReference type="Pfam" id="PF06082">
    <property type="entry name" value="YjbH"/>
    <property type="match status" value="1"/>
</dbReference>